<name>A0A382T3C5_9ZZZZ</name>
<sequence>MTTATDSTADDISSADPKPIRITVEIEHPSTLINDLGPHARGAAKDALLTLRGAIDVALRFVDTKDETSTPRGPTRIKIE</sequence>
<proteinExistence type="predicted"/>
<reference evidence="1" key="1">
    <citation type="submission" date="2018-05" db="EMBL/GenBank/DDBJ databases">
        <authorList>
            <person name="Lanie J.A."/>
            <person name="Ng W.-L."/>
            <person name="Kazmierczak K.M."/>
            <person name="Andrzejewski T.M."/>
            <person name="Davidsen T.M."/>
            <person name="Wayne K.J."/>
            <person name="Tettelin H."/>
            <person name="Glass J.I."/>
            <person name="Rusch D."/>
            <person name="Podicherti R."/>
            <person name="Tsui H.-C.T."/>
            <person name="Winkler M.E."/>
        </authorList>
    </citation>
    <scope>NUCLEOTIDE SEQUENCE</scope>
</reference>
<organism evidence="1">
    <name type="scientific">marine metagenome</name>
    <dbReference type="NCBI Taxonomy" id="408172"/>
    <lineage>
        <taxon>unclassified sequences</taxon>
        <taxon>metagenomes</taxon>
        <taxon>ecological metagenomes</taxon>
    </lineage>
</organism>
<dbReference type="AlphaFoldDB" id="A0A382T3C5"/>
<protein>
    <submittedName>
        <fullName evidence="1">Uncharacterized protein</fullName>
    </submittedName>
</protein>
<dbReference type="EMBL" id="UINC01133562">
    <property type="protein sequence ID" value="SVD16566.1"/>
    <property type="molecule type" value="Genomic_DNA"/>
</dbReference>
<accession>A0A382T3C5</accession>
<evidence type="ECO:0000313" key="1">
    <source>
        <dbReference type="EMBL" id="SVD16566.1"/>
    </source>
</evidence>
<gene>
    <name evidence="1" type="ORF">METZ01_LOCUS369420</name>
</gene>